<dbReference type="InterPro" id="IPR027417">
    <property type="entry name" value="P-loop_NTPase"/>
</dbReference>
<dbReference type="GO" id="GO:0016887">
    <property type="term" value="F:ATP hydrolysis activity"/>
    <property type="evidence" value="ECO:0007669"/>
    <property type="project" value="InterPro"/>
</dbReference>
<sequence>MEVRTMDEPVLTIDQVSKQFGHFQALDQVSFTVERGDIYGLIGENGAGKTTLMRLITGLSPMQAGTITLLGERAGHYQRALSRVGAIIESPAAFEKLTVTQNLRLCAIQHGINDQQVIAETIDFVGLREKRTTRVKHLSLGQRQRLGLALAILPRPDFLILDEPINGLDPAGIMEFRRLLKLLNEERKTTILISSHILSELYQVSTRFGIIHHGQMIKQLSKAELDQANQSGLAITVDRATVAAQVLDQHGYQPFDVLDDQHLLLRQKDVDAAAVNQLLVTSGVSVQDVSHQAGSLEQFYMRLLGQTEKQEGQA</sequence>
<dbReference type="SMART" id="SM00382">
    <property type="entry name" value="AAA"/>
    <property type="match status" value="1"/>
</dbReference>
<dbReference type="PROSITE" id="PS00211">
    <property type="entry name" value="ABC_TRANSPORTER_1"/>
    <property type="match status" value="1"/>
</dbReference>
<dbReference type="SUPFAM" id="SSF52540">
    <property type="entry name" value="P-loop containing nucleoside triphosphate hydrolases"/>
    <property type="match status" value="1"/>
</dbReference>
<evidence type="ECO:0000313" key="7">
    <source>
        <dbReference type="Proteomes" id="UP000004525"/>
    </source>
</evidence>
<organism evidence="6 7">
    <name type="scientific">Lacticaseibacillus rhamnosus (strain LMS2-1)</name>
    <dbReference type="NCBI Taxonomy" id="525361"/>
    <lineage>
        <taxon>Bacteria</taxon>
        <taxon>Bacillati</taxon>
        <taxon>Bacillota</taxon>
        <taxon>Bacilli</taxon>
        <taxon>Lactobacillales</taxon>
        <taxon>Lactobacillaceae</taxon>
        <taxon>Lacticaseibacillus</taxon>
    </lineage>
</organism>
<comment type="similarity">
    <text evidence="1">Belongs to the ABC transporter superfamily.</text>
</comment>
<protein>
    <submittedName>
        <fullName evidence="6">ABC transporter, ATP-binding protein</fullName>
    </submittedName>
</protein>
<gene>
    <name evidence="6" type="ORF">HMPREF0539_1277</name>
</gene>
<dbReference type="PROSITE" id="PS50893">
    <property type="entry name" value="ABC_TRANSPORTER_2"/>
    <property type="match status" value="1"/>
</dbReference>
<comment type="caution">
    <text evidence="6">The sequence shown here is derived from an EMBL/GenBank/DDBJ whole genome shotgun (WGS) entry which is preliminary data.</text>
</comment>
<keyword evidence="7" id="KW-1185">Reference proteome</keyword>
<dbReference type="AlphaFoldDB" id="C2JWJ3"/>
<evidence type="ECO:0000259" key="5">
    <source>
        <dbReference type="PROSITE" id="PS50893"/>
    </source>
</evidence>
<keyword evidence="2" id="KW-0813">Transport</keyword>
<dbReference type="Proteomes" id="UP000004525">
    <property type="component" value="Unassembled WGS sequence"/>
</dbReference>
<dbReference type="EMBL" id="ACIZ01000055">
    <property type="protein sequence ID" value="EEN80571.1"/>
    <property type="molecule type" value="Genomic_DNA"/>
</dbReference>
<accession>C2JWJ3</accession>
<evidence type="ECO:0000256" key="1">
    <source>
        <dbReference type="ARBA" id="ARBA00005417"/>
    </source>
</evidence>
<reference evidence="6" key="1">
    <citation type="submission" date="2009-01" db="EMBL/GenBank/DDBJ databases">
        <authorList>
            <person name="Qin X."/>
            <person name="Bachman B."/>
            <person name="Battles P."/>
            <person name="Bell A."/>
            <person name="Bess C."/>
            <person name="Bickham C."/>
            <person name="Chaboub L."/>
            <person name="Chen D."/>
            <person name="Coyle M."/>
            <person name="Deiros D.R."/>
            <person name="Dinh H."/>
            <person name="Forbes L."/>
            <person name="Fowler G."/>
            <person name="Francisco L."/>
            <person name="Fu Q."/>
            <person name="Gubbala S."/>
            <person name="Hale W."/>
            <person name="Han Y."/>
            <person name="Hemphill L."/>
            <person name="Highlander S.K."/>
            <person name="Hirani K."/>
            <person name="Hogues M."/>
            <person name="Jackson L."/>
            <person name="Jakkamsetti A."/>
            <person name="Javaid M."/>
            <person name="Jiang H."/>
            <person name="Korchina V."/>
            <person name="Kovar C."/>
            <person name="Lara F."/>
            <person name="Lee S."/>
            <person name="Mata R."/>
            <person name="Mathew T."/>
            <person name="Moen C."/>
            <person name="Morales K."/>
            <person name="Munidasa M."/>
            <person name="Nazareth L."/>
            <person name="Ngo R."/>
            <person name="Nguyen L."/>
            <person name="Okwuonu G."/>
            <person name="Ongeri F."/>
            <person name="Patil S."/>
            <person name="Petrosino J."/>
            <person name="Pham C."/>
            <person name="Pham P."/>
            <person name="Pu L.-L."/>
            <person name="Puazo M."/>
            <person name="Raj R."/>
            <person name="Reid J."/>
            <person name="Rouhana J."/>
            <person name="Saada N."/>
            <person name="Shang Y."/>
            <person name="Simmons D."/>
            <person name="Thornton R."/>
            <person name="Warren J."/>
            <person name="Weissenberger G."/>
            <person name="Zhang J."/>
            <person name="Zhang L."/>
            <person name="Zhou C."/>
            <person name="Zhu D."/>
            <person name="Muzny D."/>
            <person name="Worley K."/>
            <person name="Gibbs R."/>
        </authorList>
    </citation>
    <scope>NUCLEOTIDE SEQUENCE [LARGE SCALE GENOMIC DNA]</scope>
    <source>
        <strain evidence="6">LMS2-1</strain>
    </source>
</reference>
<dbReference type="PANTHER" id="PTHR43335">
    <property type="entry name" value="ABC TRANSPORTER, ATP-BINDING PROTEIN"/>
    <property type="match status" value="1"/>
</dbReference>
<dbReference type="Gene3D" id="3.40.50.300">
    <property type="entry name" value="P-loop containing nucleotide triphosphate hydrolases"/>
    <property type="match status" value="1"/>
</dbReference>
<proteinExistence type="inferred from homology"/>
<feature type="domain" description="ABC transporter" evidence="5">
    <location>
        <begin position="11"/>
        <end position="238"/>
    </location>
</feature>
<keyword evidence="3" id="KW-0547">Nucleotide-binding</keyword>
<evidence type="ECO:0000313" key="6">
    <source>
        <dbReference type="EMBL" id="EEN80571.1"/>
    </source>
</evidence>
<keyword evidence="4 6" id="KW-0067">ATP-binding</keyword>
<dbReference type="PANTHER" id="PTHR43335:SF8">
    <property type="entry name" value="ABC TRANSPORTER, ATP-BINDING PROTEIN"/>
    <property type="match status" value="1"/>
</dbReference>
<dbReference type="InterPro" id="IPR017871">
    <property type="entry name" value="ABC_transporter-like_CS"/>
</dbReference>
<dbReference type="InterPro" id="IPR003593">
    <property type="entry name" value="AAA+_ATPase"/>
</dbReference>
<dbReference type="HOGENOM" id="CLU_000604_1_2_9"/>
<dbReference type="InterPro" id="IPR003439">
    <property type="entry name" value="ABC_transporter-like_ATP-bd"/>
</dbReference>
<evidence type="ECO:0000256" key="3">
    <source>
        <dbReference type="ARBA" id="ARBA00022741"/>
    </source>
</evidence>
<evidence type="ECO:0000256" key="2">
    <source>
        <dbReference type="ARBA" id="ARBA00022448"/>
    </source>
</evidence>
<dbReference type="Pfam" id="PF00005">
    <property type="entry name" value="ABC_tran"/>
    <property type="match status" value="1"/>
</dbReference>
<dbReference type="GO" id="GO:0005524">
    <property type="term" value="F:ATP binding"/>
    <property type="evidence" value="ECO:0007669"/>
    <property type="project" value="UniProtKB-KW"/>
</dbReference>
<evidence type="ECO:0000256" key="4">
    <source>
        <dbReference type="ARBA" id="ARBA00022840"/>
    </source>
</evidence>
<name>C2JWJ3_LACRM</name>